<protein>
    <submittedName>
        <fullName evidence="8">Icd2 protein</fullName>
    </submittedName>
</protein>
<dbReference type="AlphaFoldDB" id="A0A812Q659"/>
<evidence type="ECO:0000256" key="2">
    <source>
        <dbReference type="ARBA" id="ARBA00022435"/>
    </source>
</evidence>
<dbReference type="GO" id="GO:0006099">
    <property type="term" value="P:tricarboxylic acid cycle"/>
    <property type="evidence" value="ECO:0007669"/>
    <property type="project" value="UniProtKB-KW"/>
</dbReference>
<dbReference type="SUPFAM" id="SSF53659">
    <property type="entry name" value="Isocitrate/Isopropylmalate dehydrogenase-like"/>
    <property type="match status" value="2"/>
</dbReference>
<dbReference type="GO" id="GO:0006097">
    <property type="term" value="P:glyoxylate cycle"/>
    <property type="evidence" value="ECO:0007669"/>
    <property type="project" value="UniProtKB-KW"/>
</dbReference>
<evidence type="ECO:0000256" key="5">
    <source>
        <dbReference type="ARBA" id="ARBA00022842"/>
    </source>
</evidence>
<evidence type="ECO:0000256" key="7">
    <source>
        <dbReference type="ARBA" id="ARBA00023002"/>
    </source>
</evidence>
<dbReference type="EMBL" id="CAJNDS010002215">
    <property type="protein sequence ID" value="CAE7377316.1"/>
    <property type="molecule type" value="Genomic_DNA"/>
</dbReference>
<accession>A0A812Q659</accession>
<keyword evidence="6" id="KW-0521">NADP</keyword>
<keyword evidence="5" id="KW-0460">Magnesium</keyword>
<dbReference type="PANTHER" id="PTHR36999:SF1">
    <property type="entry name" value="ISOCITRATE DEHYDROGENASE (NADP(+))"/>
    <property type="match status" value="1"/>
</dbReference>
<name>A0A812Q659_9DINO</name>
<keyword evidence="9" id="KW-1185">Reference proteome</keyword>
<organism evidence="8 9">
    <name type="scientific">Symbiodinium natans</name>
    <dbReference type="NCBI Taxonomy" id="878477"/>
    <lineage>
        <taxon>Eukaryota</taxon>
        <taxon>Sar</taxon>
        <taxon>Alveolata</taxon>
        <taxon>Dinophyceae</taxon>
        <taxon>Suessiales</taxon>
        <taxon>Symbiodiniaceae</taxon>
        <taxon>Symbiodinium</taxon>
    </lineage>
</organism>
<dbReference type="GO" id="GO:0046872">
    <property type="term" value="F:metal ion binding"/>
    <property type="evidence" value="ECO:0007669"/>
    <property type="project" value="UniProtKB-KW"/>
</dbReference>
<dbReference type="Pfam" id="PF03971">
    <property type="entry name" value="IDH"/>
    <property type="match status" value="3"/>
</dbReference>
<reference evidence="8" key="1">
    <citation type="submission" date="2021-02" db="EMBL/GenBank/DDBJ databases">
        <authorList>
            <person name="Dougan E. K."/>
            <person name="Rhodes N."/>
            <person name="Thang M."/>
            <person name="Chan C."/>
        </authorList>
    </citation>
    <scope>NUCLEOTIDE SEQUENCE</scope>
</reference>
<evidence type="ECO:0000256" key="4">
    <source>
        <dbReference type="ARBA" id="ARBA00022723"/>
    </source>
</evidence>
<dbReference type="GO" id="GO:0004450">
    <property type="term" value="F:isocitrate dehydrogenase (NADP+) activity"/>
    <property type="evidence" value="ECO:0007669"/>
    <property type="project" value="InterPro"/>
</dbReference>
<evidence type="ECO:0000313" key="8">
    <source>
        <dbReference type="EMBL" id="CAE7377316.1"/>
    </source>
</evidence>
<sequence length="820" mass="90309">MAAPGKITYTYTDEAPMLATHALYPIIQAFCSQAGVEMELKDISVAGRVLALFPDMLKEGQRSGDYLAELGLLAQSGKAHTALCGPALSSVTSCRPREANIIKLPNVSASVPQLKECIAELQGQGFAIPSYPEDPKDAQNAHASTCVVHNSREEKRVRGQDEKEKEIKARYAKVLGSAVNPVLREGNSDRRAAVPVKEYAFKYPHSMGAWSKDSKTHVASMSDGDFYAHEKSVTIPEACEARIEMVAESGEVTVLKEKISLQKGEILDAARMRIRLVALGQILLISLCIGSEIRHTTCHEQGLSSNARGDVVFGCLALDGKASFMNCTMLREFFEREIVDAREKDVLFSLHLKATMMKISDPIMFGHCVKAYFKDVFAKYSQTFEKLGVNANNGLGDVYKKISSLPEAEKAAIEADIMATYGKQGKMAFVDSHRGITNLHVPSDIIIDNSMPTAIRAGGKMWNKDDKEEDFKAIIPDRSYAGAFAECIDFCKQHGAFDPRTMGACPNVGLMAQKAEEYGSHPTTFEASCSGTIRIVMNDGSNKVLLGHRLQKGDIWRSCQTKDAPIKDWVKLAVRRCQANDFPGNDKPCKAIFWLDPARAHDCQIMDKVHKYLPEVRTDGLDIEIMSPQQAMRVTCERAKKGLNTITVTGNVLRDYLTDLFPILELGTSAKMLSVVPMLAGGGMYETGAGGSAPKHVQQFTKENHLRWDSLGEYLALTCSMEDLAKDTGNRSASALAAALSRAVGRFLDANKNPSRKASRGFHTGRVHRQLQVPVHSVHSVYSLSDVDWSLRCLAEVKEIDNRGSHYWVARCPCCTWPER</sequence>
<keyword evidence="4" id="KW-0479">Metal-binding</keyword>
<gene>
    <name evidence="8" type="primary">icd2</name>
    <name evidence="8" type="ORF">SNAT2548_LOCUS20605</name>
</gene>
<evidence type="ECO:0000313" key="9">
    <source>
        <dbReference type="Proteomes" id="UP000604046"/>
    </source>
</evidence>
<proteinExistence type="predicted"/>
<keyword evidence="7" id="KW-0560">Oxidoreductase</keyword>
<dbReference type="InterPro" id="IPR004436">
    <property type="entry name" value="Isocitrate_DH_NADP_mono"/>
</dbReference>
<comment type="cofactor">
    <cofactor evidence="1">
        <name>Mg(2+)</name>
        <dbReference type="ChEBI" id="CHEBI:18420"/>
    </cofactor>
</comment>
<dbReference type="Proteomes" id="UP000604046">
    <property type="component" value="Unassembled WGS sequence"/>
</dbReference>
<evidence type="ECO:0000256" key="3">
    <source>
        <dbReference type="ARBA" id="ARBA00022532"/>
    </source>
</evidence>
<dbReference type="PANTHER" id="PTHR36999">
    <property type="entry name" value="ISOCITRATE DEHYDROGENASE [NADP]"/>
    <property type="match status" value="1"/>
</dbReference>
<dbReference type="OrthoDB" id="408849at2759"/>
<evidence type="ECO:0000256" key="6">
    <source>
        <dbReference type="ARBA" id="ARBA00022857"/>
    </source>
</evidence>
<keyword evidence="2" id="KW-0329">Glyoxylate bypass</keyword>
<comment type="caution">
    <text evidence="8">The sequence shown here is derived from an EMBL/GenBank/DDBJ whole genome shotgun (WGS) entry which is preliminary data.</text>
</comment>
<evidence type="ECO:0000256" key="1">
    <source>
        <dbReference type="ARBA" id="ARBA00001946"/>
    </source>
</evidence>
<keyword evidence="3" id="KW-0816">Tricarboxylic acid cycle</keyword>